<feature type="chain" id="PRO_5038422649" evidence="1">
    <location>
        <begin position="26"/>
        <end position="417"/>
    </location>
</feature>
<protein>
    <submittedName>
        <fullName evidence="3">D-alanyl-D-alanine carboxypeptidase</fullName>
    </submittedName>
</protein>
<reference evidence="3 4" key="1">
    <citation type="submission" date="2019-06" db="EMBL/GenBank/DDBJ databases">
        <title>Sequencing the genomes of 1000 actinobacteria strains.</title>
        <authorList>
            <person name="Klenk H.-P."/>
        </authorList>
    </citation>
    <scope>NUCLEOTIDE SEQUENCE [LARGE SCALE GENOMIC DNA]</scope>
    <source>
        <strain evidence="3 4">DSM 44826</strain>
    </source>
</reference>
<proteinExistence type="predicted"/>
<gene>
    <name evidence="3" type="ORF">FHX73_16434</name>
</gene>
<keyword evidence="4" id="KW-1185">Reference proteome</keyword>
<dbReference type="Gene3D" id="3.40.710.10">
    <property type="entry name" value="DD-peptidase/beta-lactamase superfamily"/>
    <property type="match status" value="1"/>
</dbReference>
<evidence type="ECO:0000259" key="2">
    <source>
        <dbReference type="Pfam" id="PF00144"/>
    </source>
</evidence>
<comment type="caution">
    <text evidence="3">The sequence shown here is derived from an EMBL/GenBank/DDBJ whole genome shotgun (WGS) entry which is preliminary data.</text>
</comment>
<dbReference type="SUPFAM" id="SSF56601">
    <property type="entry name" value="beta-lactamase/transpeptidase-like"/>
    <property type="match status" value="1"/>
</dbReference>
<evidence type="ECO:0000313" key="4">
    <source>
        <dbReference type="Proteomes" id="UP000317940"/>
    </source>
</evidence>
<keyword evidence="1" id="KW-0732">Signal</keyword>
<keyword evidence="3" id="KW-0121">Carboxypeptidase</keyword>
<dbReference type="OrthoDB" id="3862163at2"/>
<dbReference type="PANTHER" id="PTHR46825:SF7">
    <property type="entry name" value="D-ALANYL-D-ALANINE CARBOXYPEPTIDASE"/>
    <property type="match status" value="1"/>
</dbReference>
<dbReference type="EMBL" id="VIWT01000006">
    <property type="protein sequence ID" value="TWF73283.1"/>
    <property type="molecule type" value="Genomic_DNA"/>
</dbReference>
<accession>A0A561SEI8</accession>
<keyword evidence="3" id="KW-0645">Protease</keyword>
<organism evidence="3 4">
    <name type="scientific">Kitasatospora viridis</name>
    <dbReference type="NCBI Taxonomy" id="281105"/>
    <lineage>
        <taxon>Bacteria</taxon>
        <taxon>Bacillati</taxon>
        <taxon>Actinomycetota</taxon>
        <taxon>Actinomycetes</taxon>
        <taxon>Kitasatosporales</taxon>
        <taxon>Streptomycetaceae</taxon>
        <taxon>Kitasatospora</taxon>
    </lineage>
</organism>
<dbReference type="RefSeq" id="WP_145911234.1">
    <property type="nucleotide sequence ID" value="NZ_BAAAMZ010000005.1"/>
</dbReference>
<keyword evidence="3" id="KW-0378">Hydrolase</keyword>
<feature type="domain" description="Beta-lactamase-related" evidence="2">
    <location>
        <begin position="75"/>
        <end position="387"/>
    </location>
</feature>
<dbReference type="PANTHER" id="PTHR46825">
    <property type="entry name" value="D-ALANYL-D-ALANINE-CARBOXYPEPTIDASE/ENDOPEPTIDASE AMPH"/>
    <property type="match status" value="1"/>
</dbReference>
<sequence>MSRATARRVAAVLLTLSAVASPLLAGPPVQAAGLSADRLAAYRAGADRSVDASGADLAADDCPPHGLDPELARRIDRAVEQVRHETGTPGVTVGLWFPGRGSYVRSFGTADTATGAPMKPDLFMRIGSETKTFTATAVLELVDQGLIGLDDPIANYLDGVPDGEHITVRQLLEMRSGLFPYSADQDFINAFIGDPTRPFTPQELLAYGYKHANLFPPGSKFLYDNSNYILLGLLAEKFGRQPLNELFRDRVLGPSGLAHTQFPLDARFPRPHAHGYTNQTPTGDIADSTDWNPSWGWAAGAMISDLRDLHRWAKEVATGNLLSPATQAERLKFIPVEGFPDAGYGLGLFQTHGWRGHNGSLPGYESVTVYLPEEDATMVILLNTDVLHDGNEPSTLFAKAITQIVTPDHVYDLPAAP</sequence>
<evidence type="ECO:0000313" key="3">
    <source>
        <dbReference type="EMBL" id="TWF73283.1"/>
    </source>
</evidence>
<dbReference type="Pfam" id="PF00144">
    <property type="entry name" value="Beta-lactamase"/>
    <property type="match status" value="1"/>
</dbReference>
<feature type="signal peptide" evidence="1">
    <location>
        <begin position="1"/>
        <end position="25"/>
    </location>
</feature>
<dbReference type="InterPro" id="IPR012338">
    <property type="entry name" value="Beta-lactam/transpept-like"/>
</dbReference>
<dbReference type="Proteomes" id="UP000317940">
    <property type="component" value="Unassembled WGS sequence"/>
</dbReference>
<dbReference type="GO" id="GO:0004180">
    <property type="term" value="F:carboxypeptidase activity"/>
    <property type="evidence" value="ECO:0007669"/>
    <property type="project" value="UniProtKB-KW"/>
</dbReference>
<dbReference type="InterPro" id="IPR050491">
    <property type="entry name" value="AmpC-like"/>
</dbReference>
<dbReference type="AlphaFoldDB" id="A0A561SEI8"/>
<name>A0A561SEI8_9ACTN</name>
<dbReference type="InterPro" id="IPR001466">
    <property type="entry name" value="Beta-lactam-related"/>
</dbReference>
<evidence type="ECO:0000256" key="1">
    <source>
        <dbReference type="SAM" id="SignalP"/>
    </source>
</evidence>